<dbReference type="NCBIfam" id="TIGR01981">
    <property type="entry name" value="sufD"/>
    <property type="match status" value="1"/>
</dbReference>
<dbReference type="RefSeq" id="WP_069380275.1">
    <property type="nucleotide sequence ID" value="NZ_CP017141.1"/>
</dbReference>
<dbReference type="Proteomes" id="UP000094313">
    <property type="component" value="Chromosome"/>
</dbReference>
<feature type="domain" description="SUF system FeS cluster assembly SufBD core" evidence="2">
    <location>
        <begin position="177"/>
        <end position="405"/>
    </location>
</feature>
<feature type="domain" description="SUF system FeS cluster assembly SufBD N-terminal" evidence="3">
    <location>
        <begin position="6"/>
        <end position="167"/>
    </location>
</feature>
<organism evidence="4 5">
    <name type="scientific">Pedobacter steynii</name>
    <dbReference type="NCBI Taxonomy" id="430522"/>
    <lineage>
        <taxon>Bacteria</taxon>
        <taxon>Pseudomonadati</taxon>
        <taxon>Bacteroidota</taxon>
        <taxon>Sphingobacteriia</taxon>
        <taxon>Sphingobacteriales</taxon>
        <taxon>Sphingobacteriaceae</taxon>
        <taxon>Pedobacter</taxon>
    </lineage>
</organism>
<name>A0A1D7QJ09_9SPHI</name>
<reference evidence="4 5" key="1">
    <citation type="submission" date="2016-08" db="EMBL/GenBank/DDBJ databases">
        <authorList>
            <person name="Seilhamer J.J."/>
        </authorList>
    </citation>
    <scope>NUCLEOTIDE SEQUENCE [LARGE SCALE GENOMIC DNA]</scope>
    <source>
        <strain evidence="4 5">DX4</strain>
    </source>
</reference>
<dbReference type="Pfam" id="PF01458">
    <property type="entry name" value="SUFBD_core"/>
    <property type="match status" value="1"/>
</dbReference>
<evidence type="ECO:0000259" key="3">
    <source>
        <dbReference type="Pfam" id="PF19295"/>
    </source>
</evidence>
<dbReference type="PANTHER" id="PTHR43575">
    <property type="entry name" value="PROTEIN ABCI7, CHLOROPLASTIC"/>
    <property type="match status" value="1"/>
</dbReference>
<keyword evidence="5" id="KW-1185">Reference proteome</keyword>
<evidence type="ECO:0000313" key="4">
    <source>
        <dbReference type="EMBL" id="AOM78610.1"/>
    </source>
</evidence>
<dbReference type="AlphaFoldDB" id="A0A1D7QJ09"/>
<accession>A0A1D7QJ09</accession>
<dbReference type="InterPro" id="IPR011542">
    <property type="entry name" value="SUF_FeS_clus_asmbl_SufD"/>
</dbReference>
<dbReference type="InterPro" id="IPR045595">
    <property type="entry name" value="SufBD_N"/>
</dbReference>
<dbReference type="GO" id="GO:0016226">
    <property type="term" value="P:iron-sulfur cluster assembly"/>
    <property type="evidence" value="ECO:0007669"/>
    <property type="project" value="InterPro"/>
</dbReference>
<dbReference type="KEGG" id="psty:BFS30_16350"/>
<dbReference type="EMBL" id="CP017141">
    <property type="protein sequence ID" value="AOM78610.1"/>
    <property type="molecule type" value="Genomic_DNA"/>
</dbReference>
<evidence type="ECO:0000313" key="5">
    <source>
        <dbReference type="Proteomes" id="UP000094313"/>
    </source>
</evidence>
<dbReference type="InterPro" id="IPR055346">
    <property type="entry name" value="Fe-S_cluster_assembly_SufBD"/>
</dbReference>
<dbReference type="InterPro" id="IPR000825">
    <property type="entry name" value="SUF_FeS_clus_asmbl_SufBD_core"/>
</dbReference>
<protein>
    <submittedName>
        <fullName evidence="4">Fe-S cluster assembly protein SufD</fullName>
    </submittedName>
</protein>
<dbReference type="SUPFAM" id="SSF101960">
    <property type="entry name" value="Stabilizer of iron transporter SufD"/>
    <property type="match status" value="1"/>
</dbReference>
<comment type="similarity">
    <text evidence="1">Belongs to the iron-sulfur cluster assembly SufBD family.</text>
</comment>
<proteinExistence type="inferred from homology"/>
<evidence type="ECO:0000259" key="2">
    <source>
        <dbReference type="Pfam" id="PF01458"/>
    </source>
</evidence>
<dbReference type="PANTHER" id="PTHR43575:SF1">
    <property type="entry name" value="PROTEIN ABCI7, CHLOROPLASTIC"/>
    <property type="match status" value="1"/>
</dbReference>
<dbReference type="InterPro" id="IPR037284">
    <property type="entry name" value="SUF_FeS_clus_asmbl_SufBD_sf"/>
</dbReference>
<sequence>MTNVNYFKDQFEQLQDSGPANAITDLRTAGFSTFNHAGLPTLKLEEWKYTNISSLFEKDYQFATNPQALSLSDIDGLRLKGYEQANELVFVNGRFAPDLSTIRDAASQLVILPLEAAARGGYETLIKEHLGQSSQYLKDGIHALNTSFIQDGVFILIPKKQQTVRPVYLYHIADARQKNTLSQPRSLIYVEESAKLQLTETYTTLGTAESFTNEVMEIVVNENAFVEYYKIQHDGLNASQVSSTHIHQIGRSHVHTVVVSLNGGVIRNNLNLVLDAEGNETHLYGLYLLKGNSHVDNHTLVDNKQPNCFSNQLYKGIADDSSTGVFSGRIIVQPDAQKTNAYQSNKNIILSDKATINTKPQLEIFADDVKCSHGCTVGQLDEDALFYLRARGIPKEAAEVLLLEAYAADILDQIKPEPLRNHVAELIYEHLSIS</sequence>
<gene>
    <name evidence="4" type="ORF">BFS30_16350</name>
</gene>
<dbReference type="Pfam" id="PF19295">
    <property type="entry name" value="SufBD_N"/>
    <property type="match status" value="1"/>
</dbReference>
<dbReference type="OrthoDB" id="9768262at2"/>
<evidence type="ECO:0000256" key="1">
    <source>
        <dbReference type="ARBA" id="ARBA00043967"/>
    </source>
</evidence>